<dbReference type="Proteomes" id="UP000257080">
    <property type="component" value="Unassembled WGS sequence"/>
</dbReference>
<dbReference type="PANTHER" id="PTHR40392">
    <property type="entry name" value="2-PHOSPHO-L-LACTATE GUANYLYLTRANSFERASE"/>
    <property type="match status" value="1"/>
</dbReference>
<dbReference type="Pfam" id="PF01983">
    <property type="entry name" value="CofC"/>
    <property type="match status" value="1"/>
</dbReference>
<dbReference type="InterPro" id="IPR002835">
    <property type="entry name" value="CofC"/>
</dbReference>
<dbReference type="InterPro" id="IPR029044">
    <property type="entry name" value="Nucleotide-diphossugar_trans"/>
</dbReference>
<organism evidence="7 8">
    <name type="scientific">Subtercola boreus</name>
    <dbReference type="NCBI Taxonomy" id="120213"/>
    <lineage>
        <taxon>Bacteria</taxon>
        <taxon>Bacillati</taxon>
        <taxon>Actinomycetota</taxon>
        <taxon>Actinomycetes</taxon>
        <taxon>Micrococcales</taxon>
        <taxon>Microbacteriaceae</taxon>
        <taxon>Subtercola</taxon>
    </lineage>
</organism>
<sequence>MRAVGWVVVVPVKGTDLSKTRLADLPASVEFRRRLALAFALDTITAITAAAGVVEVLVVTGDPESAAALARLGTDTLPVTTVPDPGDGLNTAILRGVALARTRRPAAAIAAITADLPSLTTVDVDDALRLAMGHPTAFIADADATGTTTVTVQPGFALTPRFGPGSAAAHAASGMIALPIPLESSIRHDVDTPTDLEATSATFGPHTRRTLDSGRGAGETA</sequence>
<dbReference type="AlphaFoldDB" id="A0A3E0WCG1"/>
<evidence type="ECO:0000256" key="3">
    <source>
        <dbReference type="ARBA" id="ARBA00022741"/>
    </source>
</evidence>
<keyword evidence="3 5" id="KW-0547">Nucleotide-binding</keyword>
<comment type="function">
    <text evidence="5">Guanylyltransferase that catalyzes the activation of phosphoenolpyruvate (PEP) as enolpyruvoyl-2-diphospho-5'-guanosine, via the condensation of PEP with GTP. It is involved in the biosynthesis of coenzyme F420, a hydride carrier cofactor.</text>
</comment>
<evidence type="ECO:0000256" key="5">
    <source>
        <dbReference type="HAMAP-Rule" id="MF_02114"/>
    </source>
</evidence>
<name>A0A3E0WCG1_9MICO</name>
<dbReference type="EMBL" id="NBXE01000009">
    <property type="protein sequence ID" value="RFA28473.1"/>
    <property type="molecule type" value="Genomic_DNA"/>
</dbReference>
<evidence type="ECO:0000256" key="2">
    <source>
        <dbReference type="ARBA" id="ARBA00022695"/>
    </source>
</evidence>
<evidence type="ECO:0000313" key="8">
    <source>
        <dbReference type="Proteomes" id="UP000257080"/>
    </source>
</evidence>
<dbReference type="GO" id="GO:0052645">
    <property type="term" value="P:F420-0 metabolic process"/>
    <property type="evidence" value="ECO:0007669"/>
    <property type="project" value="UniProtKB-UniRule"/>
</dbReference>
<keyword evidence="2 5" id="KW-0548">Nucleotidyltransferase</keyword>
<dbReference type="EC" id="2.7.7.105" evidence="5"/>
<dbReference type="Gene3D" id="3.90.550.10">
    <property type="entry name" value="Spore Coat Polysaccharide Biosynthesis Protein SpsA, Chain A"/>
    <property type="match status" value="1"/>
</dbReference>
<comment type="similarity">
    <text evidence="5">Belongs to the CofC family.</text>
</comment>
<dbReference type="UniPathway" id="UPA00071"/>
<keyword evidence="4 5" id="KW-0342">GTP-binding</keyword>
<dbReference type="GO" id="GO:0043814">
    <property type="term" value="F:phospholactate guanylyltransferase activity"/>
    <property type="evidence" value="ECO:0007669"/>
    <property type="project" value="InterPro"/>
</dbReference>
<dbReference type="NCBIfam" id="TIGR03552">
    <property type="entry name" value="F420_cofC"/>
    <property type="match status" value="1"/>
</dbReference>
<comment type="caution">
    <text evidence="7">The sequence shown here is derived from an EMBL/GenBank/DDBJ whole genome shotgun (WGS) entry which is preliminary data.</text>
</comment>
<dbReference type="OrthoDB" id="9151145at2"/>
<dbReference type="RefSeq" id="WP_116417789.1">
    <property type="nucleotide sequence ID" value="NZ_NBXC01000009.1"/>
</dbReference>
<feature type="region of interest" description="Disordered" evidence="6">
    <location>
        <begin position="196"/>
        <end position="221"/>
    </location>
</feature>
<comment type="pathway">
    <text evidence="5">Cofactor biosynthesis; coenzyme F420 biosynthesis.</text>
</comment>
<dbReference type="PANTHER" id="PTHR40392:SF1">
    <property type="entry name" value="2-PHOSPHO-L-LACTATE GUANYLYLTRANSFERASE"/>
    <property type="match status" value="1"/>
</dbReference>
<evidence type="ECO:0000256" key="6">
    <source>
        <dbReference type="SAM" id="MobiDB-lite"/>
    </source>
</evidence>
<protein>
    <recommendedName>
        <fullName evidence="5">Phosphoenolpyruvate guanylyltransferase</fullName>
        <shortName evidence="5">PEP guanylyltransferase</shortName>
        <ecNumber evidence="5">2.7.7.105</ecNumber>
    </recommendedName>
</protein>
<feature type="binding site" evidence="5">
    <location>
        <position position="163"/>
    </location>
    <ligand>
        <name>phosphoenolpyruvate</name>
        <dbReference type="ChEBI" id="CHEBI:58702"/>
    </ligand>
</feature>
<feature type="binding site" evidence="5">
    <location>
        <position position="166"/>
    </location>
    <ligand>
        <name>phosphoenolpyruvate</name>
        <dbReference type="ChEBI" id="CHEBI:58702"/>
    </ligand>
</feature>
<evidence type="ECO:0000313" key="7">
    <source>
        <dbReference type="EMBL" id="RFA28473.1"/>
    </source>
</evidence>
<dbReference type="HAMAP" id="MF_02114">
    <property type="entry name" value="CofC"/>
    <property type="match status" value="1"/>
</dbReference>
<feature type="binding site" evidence="5">
    <location>
        <position position="147"/>
    </location>
    <ligand>
        <name>phosphoenolpyruvate</name>
        <dbReference type="ChEBI" id="CHEBI:58702"/>
    </ligand>
</feature>
<comment type="catalytic activity">
    <reaction evidence="5">
        <text>phosphoenolpyruvate + GTP + H(+) = enolpyruvoyl-2-diphospho-5'-guanosine + diphosphate</text>
        <dbReference type="Rhea" id="RHEA:30519"/>
        <dbReference type="ChEBI" id="CHEBI:15378"/>
        <dbReference type="ChEBI" id="CHEBI:33019"/>
        <dbReference type="ChEBI" id="CHEBI:37565"/>
        <dbReference type="ChEBI" id="CHEBI:58702"/>
        <dbReference type="ChEBI" id="CHEBI:143701"/>
        <dbReference type="EC" id="2.7.7.105"/>
    </reaction>
</comment>
<dbReference type="GO" id="GO:0005525">
    <property type="term" value="F:GTP binding"/>
    <property type="evidence" value="ECO:0007669"/>
    <property type="project" value="UniProtKB-KW"/>
</dbReference>
<accession>A0A3E0WCG1</accession>
<evidence type="ECO:0000256" key="1">
    <source>
        <dbReference type="ARBA" id="ARBA00022679"/>
    </source>
</evidence>
<gene>
    <name evidence="5" type="primary">fbiD</name>
    <name evidence="7" type="ORF">B7R25_04445</name>
</gene>
<proteinExistence type="inferred from homology"/>
<reference evidence="7 8" key="1">
    <citation type="submission" date="2017-04" db="EMBL/GenBank/DDBJ databases">
        <title>Comparative genome analysis of Subtercola boreus.</title>
        <authorList>
            <person name="Cho Y.-J."/>
            <person name="Cho A."/>
            <person name="Kim O.-S."/>
            <person name="Lee J.-I."/>
        </authorList>
    </citation>
    <scope>NUCLEOTIDE SEQUENCE [LARGE SCALE GENOMIC DNA]</scope>
    <source>
        <strain evidence="7 8">P28004</strain>
    </source>
</reference>
<keyword evidence="1 5" id="KW-0808">Transferase</keyword>
<evidence type="ECO:0000256" key="4">
    <source>
        <dbReference type="ARBA" id="ARBA00023134"/>
    </source>
</evidence>
<dbReference type="SUPFAM" id="SSF53448">
    <property type="entry name" value="Nucleotide-diphospho-sugar transferases"/>
    <property type="match status" value="1"/>
</dbReference>